<protein>
    <submittedName>
        <fullName evidence="1">Uncharacterized protein</fullName>
    </submittedName>
</protein>
<dbReference type="EMBL" id="CM039438">
    <property type="protein sequence ID" value="KAI4301763.1"/>
    <property type="molecule type" value="Genomic_DNA"/>
</dbReference>
<comment type="caution">
    <text evidence="1">The sequence shown here is derived from an EMBL/GenBank/DDBJ whole genome shotgun (WGS) entry which is preliminary data.</text>
</comment>
<organism evidence="1 2">
    <name type="scientific">Bauhinia variegata</name>
    <name type="common">Purple orchid tree</name>
    <name type="synonym">Phanera variegata</name>
    <dbReference type="NCBI Taxonomy" id="167791"/>
    <lineage>
        <taxon>Eukaryota</taxon>
        <taxon>Viridiplantae</taxon>
        <taxon>Streptophyta</taxon>
        <taxon>Embryophyta</taxon>
        <taxon>Tracheophyta</taxon>
        <taxon>Spermatophyta</taxon>
        <taxon>Magnoliopsida</taxon>
        <taxon>eudicotyledons</taxon>
        <taxon>Gunneridae</taxon>
        <taxon>Pentapetalae</taxon>
        <taxon>rosids</taxon>
        <taxon>fabids</taxon>
        <taxon>Fabales</taxon>
        <taxon>Fabaceae</taxon>
        <taxon>Cercidoideae</taxon>
        <taxon>Cercideae</taxon>
        <taxon>Bauhiniinae</taxon>
        <taxon>Bauhinia</taxon>
    </lineage>
</organism>
<evidence type="ECO:0000313" key="2">
    <source>
        <dbReference type="Proteomes" id="UP000828941"/>
    </source>
</evidence>
<name>A0ACB9KX95_BAUVA</name>
<accession>A0ACB9KX95</accession>
<reference evidence="1 2" key="1">
    <citation type="journal article" date="2022" name="DNA Res.">
        <title>Chromosomal-level genome assembly of the orchid tree Bauhinia variegata (Leguminosae; Cercidoideae) supports the allotetraploid origin hypothesis of Bauhinia.</title>
        <authorList>
            <person name="Zhong Y."/>
            <person name="Chen Y."/>
            <person name="Zheng D."/>
            <person name="Pang J."/>
            <person name="Liu Y."/>
            <person name="Luo S."/>
            <person name="Meng S."/>
            <person name="Qian L."/>
            <person name="Wei D."/>
            <person name="Dai S."/>
            <person name="Zhou R."/>
        </authorList>
    </citation>
    <scope>NUCLEOTIDE SEQUENCE [LARGE SCALE GENOMIC DNA]</scope>
    <source>
        <strain evidence="1">BV-YZ2020</strain>
    </source>
</reference>
<gene>
    <name evidence="1" type="ORF">L6164_035010</name>
</gene>
<keyword evidence="2" id="KW-1185">Reference proteome</keyword>
<sequence>MRLQESIIRLQILYLEESDLYLLFCELICSCSSGTASESLSTATGAAFYRKRVSKDFNASEDSIIVRMLQSFAVPVLGNVFHVFMNGLNRVQVYGLENLHDALLHRPKGKPLRTVSNHVASVDDPFVIASLLPPKCTFGCEEPEMDTLCN</sequence>
<evidence type="ECO:0000313" key="1">
    <source>
        <dbReference type="EMBL" id="KAI4301763.1"/>
    </source>
</evidence>
<proteinExistence type="predicted"/>
<dbReference type="Proteomes" id="UP000828941">
    <property type="component" value="Chromosome 13"/>
</dbReference>